<dbReference type="SUPFAM" id="SSF53098">
    <property type="entry name" value="Ribonuclease H-like"/>
    <property type="match status" value="1"/>
</dbReference>
<dbReference type="HOGENOM" id="CLU_041517_0_2_5"/>
<dbReference type="InterPro" id="IPR036397">
    <property type="entry name" value="RNaseH_sf"/>
</dbReference>
<dbReference type="Gene3D" id="3.30.420.10">
    <property type="entry name" value="Ribonuclease H-like superfamily/Ribonuclease H"/>
    <property type="match status" value="1"/>
</dbReference>
<dbReference type="STRING" id="366602.Caul_2654"/>
<dbReference type="PANTHER" id="PTHR35004:SF7">
    <property type="entry name" value="INTEGRASE PROTEIN"/>
    <property type="match status" value="1"/>
</dbReference>
<dbReference type="NCBIfam" id="NF033594">
    <property type="entry name" value="transpos_ISNCY_2"/>
    <property type="match status" value="1"/>
</dbReference>
<proteinExistence type="predicted"/>
<dbReference type="GO" id="GO:0015074">
    <property type="term" value="P:DNA integration"/>
    <property type="evidence" value="ECO:0007669"/>
    <property type="project" value="InterPro"/>
</dbReference>
<dbReference type="InterPro" id="IPR047797">
    <property type="entry name" value="ISNCY_transpos"/>
</dbReference>
<reference evidence="3" key="1">
    <citation type="submission" date="2008-01" db="EMBL/GenBank/DDBJ databases">
        <title>Complete sequence of chromosome of Caulobacter sp. K31.</title>
        <authorList>
            <consortium name="US DOE Joint Genome Institute"/>
            <person name="Copeland A."/>
            <person name="Lucas S."/>
            <person name="Lapidus A."/>
            <person name="Barry K."/>
            <person name="Glavina del Rio T."/>
            <person name="Dalin E."/>
            <person name="Tice H."/>
            <person name="Pitluck S."/>
            <person name="Bruce D."/>
            <person name="Goodwin L."/>
            <person name="Thompson L.S."/>
            <person name="Brettin T."/>
            <person name="Detter J.C."/>
            <person name="Han C."/>
            <person name="Schmutz J."/>
            <person name="Larimer F."/>
            <person name="Land M."/>
            <person name="Hauser L."/>
            <person name="Kyrpides N."/>
            <person name="Kim E."/>
            <person name="Stephens C."/>
            <person name="Richardson P."/>
        </authorList>
    </citation>
    <scope>NUCLEOTIDE SEQUENCE [LARGE SCALE GENOMIC DNA]</scope>
    <source>
        <strain evidence="3">K31</strain>
    </source>
</reference>
<accession>B0SY34</accession>
<dbReference type="InterPro" id="IPR012337">
    <property type="entry name" value="RNaseH-like_sf"/>
</dbReference>
<protein>
    <submittedName>
        <fullName evidence="3">Integrase catalytic region</fullName>
    </submittedName>
</protein>
<dbReference type="InterPro" id="IPR009057">
    <property type="entry name" value="Homeodomain-like_sf"/>
</dbReference>
<feature type="domain" description="Integrase catalytic" evidence="2">
    <location>
        <begin position="129"/>
        <end position="314"/>
    </location>
</feature>
<dbReference type="eggNOG" id="COG2801">
    <property type="taxonomic scope" value="Bacteria"/>
</dbReference>
<dbReference type="KEGG" id="cak:Caul_2654"/>
<dbReference type="EMBL" id="CP000927">
    <property type="protein sequence ID" value="ABZ71781.1"/>
    <property type="molecule type" value="Genomic_DNA"/>
</dbReference>
<dbReference type="PROSITE" id="PS50994">
    <property type="entry name" value="INTEGRASE"/>
    <property type="match status" value="1"/>
</dbReference>
<gene>
    <name evidence="3" type="ordered locus">Caul_2654</name>
</gene>
<dbReference type="AlphaFoldDB" id="B0SY34"/>
<evidence type="ECO:0000313" key="3">
    <source>
        <dbReference type="EMBL" id="ABZ71781.1"/>
    </source>
</evidence>
<name>B0SY34_CAUSK</name>
<dbReference type="InterPro" id="IPR001584">
    <property type="entry name" value="Integrase_cat-core"/>
</dbReference>
<feature type="region of interest" description="Disordered" evidence="1">
    <location>
        <begin position="406"/>
        <end position="432"/>
    </location>
</feature>
<sequence>MTLYFMSDRELTRLEVLRDLTSGRLTVAAASELLGLERRQVLRLSKAYQQQGATALISKKRGRTSNRAAPAELKAQALDLVRQKYADFGPTLAAEKLREVHSIYVGRETLRTWMLEAGVWSDRQKRRGRVYQPRYRRECVGELVQVDGSDHFWFEDRADSCTLLVFIDDATSRLMHLQFVQSESTFAYFNATQRYLEAHGKPIAFYTDKHAVFRVNKAGGLHGDGMTQFGRALKALSIEIICANSSQAKGRVERANKTLQDRLVKELRLAGVSSMDDGNAFLPSFMADYNTRFAKAPFNDKDLHRPMAPRDRLDEAFTWRAERTLSQALTLQYDNILFMIEPSEFAQGAIGQRVEVVDFPDGRLEIRHKGLSMPYRTFDKVRRVTETAVIENKRLGGLLALIKQSQDAGPAGARTRKGPRRRDQTNHMFGVG</sequence>
<dbReference type="Pfam" id="PF13551">
    <property type="entry name" value="HTH_29"/>
    <property type="match status" value="1"/>
</dbReference>
<organism evidence="3">
    <name type="scientific">Caulobacter sp. (strain K31)</name>
    <dbReference type="NCBI Taxonomy" id="366602"/>
    <lineage>
        <taxon>Bacteria</taxon>
        <taxon>Pseudomonadati</taxon>
        <taxon>Pseudomonadota</taxon>
        <taxon>Alphaproteobacteria</taxon>
        <taxon>Caulobacterales</taxon>
        <taxon>Caulobacteraceae</taxon>
        <taxon>Caulobacter</taxon>
    </lineage>
</organism>
<evidence type="ECO:0000256" key="1">
    <source>
        <dbReference type="SAM" id="MobiDB-lite"/>
    </source>
</evidence>
<evidence type="ECO:0000259" key="2">
    <source>
        <dbReference type="PROSITE" id="PS50994"/>
    </source>
</evidence>
<dbReference type="OrthoDB" id="7319221at2"/>
<dbReference type="GO" id="GO:0003676">
    <property type="term" value="F:nucleic acid binding"/>
    <property type="evidence" value="ECO:0007669"/>
    <property type="project" value="InterPro"/>
</dbReference>
<dbReference type="PANTHER" id="PTHR35004">
    <property type="entry name" value="TRANSPOSASE RV3428C-RELATED"/>
    <property type="match status" value="1"/>
</dbReference>
<dbReference type="SUPFAM" id="SSF46689">
    <property type="entry name" value="Homeodomain-like"/>
    <property type="match status" value="1"/>
</dbReference>